<feature type="binding site" description="axial binding residue" evidence="14">
    <location>
        <position position="15"/>
    </location>
    <ligand>
        <name>heme</name>
        <dbReference type="ChEBI" id="CHEBI:30413"/>
    </ligand>
    <ligandPart>
        <name>Fe</name>
        <dbReference type="ChEBI" id="CHEBI:18248"/>
    </ligandPart>
</feature>
<dbReference type="EMBL" id="JABFCX010000002">
    <property type="protein sequence ID" value="NNU15735.1"/>
    <property type="molecule type" value="Genomic_DNA"/>
</dbReference>
<dbReference type="GO" id="GO:0006782">
    <property type="term" value="P:protoporphyrinogen IX biosynthetic process"/>
    <property type="evidence" value="ECO:0007669"/>
    <property type="project" value="UniProtKB-UniRule"/>
</dbReference>
<reference evidence="16 17" key="1">
    <citation type="submission" date="2020-05" db="EMBL/GenBank/DDBJ databases">
        <title>Parvularcula mediterraneae sp. nov., isolated from polypropylene straw from shallow seawater of the seashore of Laganas in Zakynthos island, Greece.</title>
        <authorList>
            <person name="Szabo I."/>
            <person name="Al-Omari J."/>
            <person name="Rado J."/>
            <person name="Szerdahelyi G.S."/>
        </authorList>
    </citation>
    <scope>NUCLEOTIDE SEQUENCE [LARGE SCALE GENOMIC DNA]</scope>
    <source>
        <strain evidence="16 17">ZS-1/3</strain>
    </source>
</reference>
<evidence type="ECO:0000256" key="3">
    <source>
        <dbReference type="ARBA" id="ARBA00006501"/>
    </source>
</evidence>
<keyword evidence="6 14" id="KW-0349">Heme</keyword>
<dbReference type="PIRSF" id="PIRSF004638">
    <property type="entry name" value="UCP004638"/>
    <property type="match status" value="1"/>
</dbReference>
<accession>A0A7Y3RLD8</accession>
<gene>
    <name evidence="16" type="ORF">HK107_05305</name>
</gene>
<keyword evidence="9 14" id="KW-1133">Transmembrane helix</keyword>
<evidence type="ECO:0000256" key="15">
    <source>
        <dbReference type="PIRNR" id="PIRNR004638"/>
    </source>
</evidence>
<evidence type="ECO:0000313" key="16">
    <source>
        <dbReference type="EMBL" id="NNU15735.1"/>
    </source>
</evidence>
<evidence type="ECO:0000256" key="4">
    <source>
        <dbReference type="ARBA" id="ARBA00017504"/>
    </source>
</evidence>
<dbReference type="GO" id="GO:0046872">
    <property type="term" value="F:metal ion binding"/>
    <property type="evidence" value="ECO:0007669"/>
    <property type="project" value="UniProtKB-UniRule"/>
</dbReference>
<dbReference type="PANTHER" id="PTHR40255:SF1">
    <property type="entry name" value="PROTOPORPHYRINOGEN IX OXIDASE"/>
    <property type="match status" value="1"/>
</dbReference>
<comment type="cofactor">
    <cofactor evidence="14 15">
        <name>heme b</name>
        <dbReference type="ChEBI" id="CHEBI:60344"/>
    </cofactor>
    <text evidence="14 15">Binds 1 heme b (iron(II)-protoporphyrin IX) group per subunit.</text>
</comment>
<evidence type="ECO:0000256" key="11">
    <source>
        <dbReference type="ARBA" id="ARBA00023004"/>
    </source>
</evidence>
<feature type="transmembrane region" description="Helical" evidence="14">
    <location>
        <begin position="13"/>
        <end position="39"/>
    </location>
</feature>
<keyword evidence="8 14" id="KW-0479">Metal-binding</keyword>
<dbReference type="PANTHER" id="PTHR40255">
    <property type="entry name" value="UPF0093 MEMBRANE PROTEIN SLR1790"/>
    <property type="match status" value="1"/>
</dbReference>
<dbReference type="RefSeq" id="WP_173197394.1">
    <property type="nucleotide sequence ID" value="NZ_JABFCX010000002.1"/>
</dbReference>
<keyword evidence="7 14" id="KW-0812">Transmembrane</keyword>
<feature type="transmembrane region" description="Helical" evidence="14">
    <location>
        <begin position="86"/>
        <end position="105"/>
    </location>
</feature>
<name>A0A7Y3RLD8_9PROT</name>
<feature type="binding site" description="axial binding residue" evidence="14">
    <location>
        <position position="91"/>
    </location>
    <ligand>
        <name>heme</name>
        <dbReference type="ChEBI" id="CHEBI:30413"/>
    </ligand>
    <ligandPart>
        <name>Fe</name>
        <dbReference type="ChEBI" id="CHEBI:18248"/>
    </ligandPart>
</feature>
<evidence type="ECO:0000313" key="17">
    <source>
        <dbReference type="Proteomes" id="UP000536835"/>
    </source>
</evidence>
<dbReference type="Proteomes" id="UP000536835">
    <property type="component" value="Unassembled WGS sequence"/>
</dbReference>
<evidence type="ECO:0000256" key="14">
    <source>
        <dbReference type="HAMAP-Rule" id="MF_02239"/>
    </source>
</evidence>
<comment type="subunit">
    <text evidence="14">Homodimer.</text>
</comment>
<dbReference type="EC" id="1.3.99.-" evidence="14 15"/>
<keyword evidence="12 14" id="KW-0472">Membrane</keyword>
<comment type="catalytic activity">
    <reaction evidence="13 14 15">
        <text>protoporphyrinogen IX + 3 A = protoporphyrin IX + 3 AH2</text>
        <dbReference type="Rhea" id="RHEA:62000"/>
        <dbReference type="ChEBI" id="CHEBI:13193"/>
        <dbReference type="ChEBI" id="CHEBI:17499"/>
        <dbReference type="ChEBI" id="CHEBI:57306"/>
        <dbReference type="ChEBI" id="CHEBI:57307"/>
    </reaction>
</comment>
<sequence length="149" mass="17069">MEWLAPFYNWLKALHIIAVVAWMVGMLYLPRLFVYQFAAEKGGEGERILINAQKLLLRRILNPAMIATWVFGLLLIAAAPEWANDGWFIVKFAAVIALSGLHGFFSASRKKFAMGERPRTEKFWRVINEAPFGLLAIIVFMVILKPFVW</sequence>
<evidence type="ECO:0000256" key="12">
    <source>
        <dbReference type="ARBA" id="ARBA00023136"/>
    </source>
</evidence>
<keyword evidence="5 14" id="KW-1003">Cell membrane</keyword>
<evidence type="ECO:0000256" key="6">
    <source>
        <dbReference type="ARBA" id="ARBA00022617"/>
    </source>
</evidence>
<comment type="caution">
    <text evidence="16">The sequence shown here is derived from an EMBL/GenBank/DDBJ whole genome shotgun (WGS) entry which is preliminary data.</text>
</comment>
<dbReference type="GO" id="GO:0070818">
    <property type="term" value="F:protoporphyrinogen oxidase activity"/>
    <property type="evidence" value="ECO:0007669"/>
    <property type="project" value="UniProtKB-UniRule"/>
</dbReference>
<dbReference type="GO" id="GO:0005886">
    <property type="term" value="C:plasma membrane"/>
    <property type="evidence" value="ECO:0007669"/>
    <property type="project" value="UniProtKB-SubCell"/>
</dbReference>
<feature type="transmembrane region" description="Helical" evidence="14">
    <location>
        <begin position="60"/>
        <end position="80"/>
    </location>
</feature>
<protein>
    <recommendedName>
        <fullName evidence="4 14">Protoporphyrinogen IX oxidase</fullName>
        <shortName evidence="14">PPO</shortName>
        <ecNumber evidence="14 15">1.3.99.-</ecNumber>
    </recommendedName>
</protein>
<dbReference type="InterPro" id="IPR005265">
    <property type="entry name" value="HemJ-like"/>
</dbReference>
<evidence type="ECO:0000256" key="5">
    <source>
        <dbReference type="ARBA" id="ARBA00022475"/>
    </source>
</evidence>
<evidence type="ECO:0000256" key="9">
    <source>
        <dbReference type="ARBA" id="ARBA00022989"/>
    </source>
</evidence>
<dbReference type="UniPathway" id="UPA00251">
    <property type="reaction ID" value="UER00324"/>
</dbReference>
<keyword evidence="10 14" id="KW-0560">Oxidoreductase</keyword>
<comment type="function">
    <text evidence="14 15">Catalyzes the oxidation of protoporphyrinogen IX to protoporphyrin IX.</text>
</comment>
<dbReference type="Pfam" id="PF03653">
    <property type="entry name" value="UPF0093"/>
    <property type="match status" value="1"/>
</dbReference>
<keyword evidence="11 14" id="KW-0408">Iron</keyword>
<keyword evidence="17" id="KW-1185">Reference proteome</keyword>
<comment type="subcellular location">
    <subcellularLocation>
        <location evidence="1 14">Cell membrane</location>
        <topology evidence="1 14">Multi-pass membrane protein</topology>
    </subcellularLocation>
</comment>
<comment type="pathway">
    <text evidence="2 14 15">Porphyrin-containing compound metabolism; protoporphyrin-IX biosynthesis; protoporphyrin-IX from protoporphyrinogen-IX: step 1/1.</text>
</comment>
<dbReference type="AlphaFoldDB" id="A0A7Y3RLD8"/>
<evidence type="ECO:0000256" key="7">
    <source>
        <dbReference type="ARBA" id="ARBA00022692"/>
    </source>
</evidence>
<organism evidence="16 17">
    <name type="scientific">Parvularcula mediterranea</name>
    <dbReference type="NCBI Taxonomy" id="2732508"/>
    <lineage>
        <taxon>Bacteria</taxon>
        <taxon>Pseudomonadati</taxon>
        <taxon>Pseudomonadota</taxon>
        <taxon>Alphaproteobacteria</taxon>
        <taxon>Parvularculales</taxon>
        <taxon>Parvularculaceae</taxon>
        <taxon>Parvularcula</taxon>
    </lineage>
</organism>
<evidence type="ECO:0000256" key="13">
    <source>
        <dbReference type="ARBA" id="ARBA00048390"/>
    </source>
</evidence>
<evidence type="ECO:0000256" key="2">
    <source>
        <dbReference type="ARBA" id="ARBA00005073"/>
    </source>
</evidence>
<feature type="transmembrane region" description="Helical" evidence="14">
    <location>
        <begin position="126"/>
        <end position="148"/>
    </location>
</feature>
<dbReference type="HAMAP" id="MF_02239">
    <property type="entry name" value="HemJ"/>
    <property type="match status" value="1"/>
</dbReference>
<evidence type="ECO:0000256" key="1">
    <source>
        <dbReference type="ARBA" id="ARBA00004651"/>
    </source>
</evidence>
<evidence type="ECO:0000256" key="8">
    <source>
        <dbReference type="ARBA" id="ARBA00022723"/>
    </source>
</evidence>
<comment type="similarity">
    <text evidence="3 14 15">Belongs to the HemJ family.</text>
</comment>
<proteinExistence type="inferred from homology"/>
<evidence type="ECO:0000256" key="10">
    <source>
        <dbReference type="ARBA" id="ARBA00023002"/>
    </source>
</evidence>